<reference evidence="2" key="1">
    <citation type="submission" date="2023-10" db="EMBL/GenBank/DDBJ databases">
        <title>Genome assembly of Pristionchus species.</title>
        <authorList>
            <person name="Yoshida K."/>
            <person name="Sommer R.J."/>
        </authorList>
    </citation>
    <scope>NUCLEOTIDE SEQUENCE</scope>
    <source>
        <strain evidence="2">RS5133</strain>
    </source>
</reference>
<comment type="caution">
    <text evidence="2">The sequence shown here is derived from an EMBL/GenBank/DDBJ whole genome shotgun (WGS) entry which is preliminary data.</text>
</comment>
<keyword evidence="3" id="KW-1185">Reference proteome</keyword>
<organism evidence="2 3">
    <name type="scientific">Pristionchus fissidentatus</name>
    <dbReference type="NCBI Taxonomy" id="1538716"/>
    <lineage>
        <taxon>Eukaryota</taxon>
        <taxon>Metazoa</taxon>
        <taxon>Ecdysozoa</taxon>
        <taxon>Nematoda</taxon>
        <taxon>Chromadorea</taxon>
        <taxon>Rhabditida</taxon>
        <taxon>Rhabditina</taxon>
        <taxon>Diplogasteromorpha</taxon>
        <taxon>Diplogasteroidea</taxon>
        <taxon>Neodiplogasteridae</taxon>
        <taxon>Pristionchus</taxon>
    </lineage>
</organism>
<feature type="region of interest" description="Disordered" evidence="1">
    <location>
        <begin position="39"/>
        <end position="76"/>
    </location>
</feature>
<dbReference type="Proteomes" id="UP001432322">
    <property type="component" value="Unassembled WGS sequence"/>
</dbReference>
<dbReference type="EMBL" id="BTSY01000003">
    <property type="protein sequence ID" value="GMT19811.1"/>
    <property type="molecule type" value="Genomic_DNA"/>
</dbReference>
<proteinExistence type="predicted"/>
<gene>
    <name evidence="2" type="ORF">PFISCL1PPCAC_11108</name>
</gene>
<name>A0AAV5VK78_9BILA</name>
<feature type="region of interest" description="Disordered" evidence="1">
    <location>
        <begin position="101"/>
        <end position="128"/>
    </location>
</feature>
<sequence>ASPVVAAAHSSDDRESRESSICIVRRVVPRVPPVVKCKIEPRTADEESPQPAPSGVEAPGAPVVPTASSVDNGRASRESSLCVVRRVLPRVPPVVKCKVEVQPAEEADSEPSFAAASEAATSAAKPQLPATAKVKKELVEPSVVHAVEKKPAAAVAAVAAPSEQHTAVAPRITRESVIPHMDHDYNRRFSDATAALAEAEAVETAEAAEITVAAAVANAASAATVTAAAPAAQDASAAAAIAAAADDQPSTSAAYIHPAEPVDTRNMMNDFIDSINQQIIHVNSIKEMAGYKLGKLRSPLTTVCCESGPMSIDFLNAECARVMNEVMNVQIGLERIKVTAD</sequence>
<evidence type="ECO:0000256" key="1">
    <source>
        <dbReference type="SAM" id="MobiDB-lite"/>
    </source>
</evidence>
<feature type="non-terminal residue" evidence="2">
    <location>
        <position position="1"/>
    </location>
</feature>
<evidence type="ECO:0000313" key="2">
    <source>
        <dbReference type="EMBL" id="GMT19811.1"/>
    </source>
</evidence>
<evidence type="ECO:0000313" key="3">
    <source>
        <dbReference type="Proteomes" id="UP001432322"/>
    </source>
</evidence>
<dbReference type="AlphaFoldDB" id="A0AAV5VK78"/>
<accession>A0AAV5VK78</accession>
<protein>
    <submittedName>
        <fullName evidence="2">Uncharacterized protein</fullName>
    </submittedName>
</protein>
<feature type="compositionally biased region" description="Low complexity" evidence="1">
    <location>
        <begin position="110"/>
        <end position="124"/>
    </location>
</feature>
<feature type="non-terminal residue" evidence="2">
    <location>
        <position position="341"/>
    </location>
</feature>